<dbReference type="Proteomes" id="UP000596661">
    <property type="component" value="Chromosome 7"/>
</dbReference>
<evidence type="ECO:0000313" key="3">
    <source>
        <dbReference type="Proteomes" id="UP000596661"/>
    </source>
</evidence>
<evidence type="ECO:0000256" key="1">
    <source>
        <dbReference type="SAM" id="MobiDB-lite"/>
    </source>
</evidence>
<evidence type="ECO:0008006" key="4">
    <source>
        <dbReference type="Google" id="ProtNLM"/>
    </source>
</evidence>
<reference evidence="2" key="2">
    <citation type="submission" date="2021-03" db="UniProtKB">
        <authorList>
            <consortium name="EnsemblPlants"/>
        </authorList>
    </citation>
    <scope>IDENTIFICATION</scope>
</reference>
<dbReference type="EnsemblPlants" id="evm.model.07.808">
    <property type="protein sequence ID" value="cds.evm.model.07.808"/>
    <property type="gene ID" value="evm.TU.07.808"/>
</dbReference>
<proteinExistence type="predicted"/>
<accession>A0A803Q6J2</accession>
<sequence>MEIPSGSHGNWSFDLDQILFSDVSPPANLVTGAPNPKYVQWKKKDQLLLSWLRSSMSKPILASVTTLNTSYTVWRALERDSPAKQKLVFSSSLVNNQDLVLQLLNGLGPEFNSVVVGITSRSDLLSFEEVQALLLSRETRLEHHNSIVDLSVKMQAHLAFQSSRNGNPRSYGRATDRGNANDNNRTCTYGRGIGAHFLCQVCLRTGHTSTVCDYRFDKNWVTPKYGNFNPQAHLFKYDIPYDPQALLTTMIPELGDDESWYMEIGATNHVAVGTSNLDAATPYKGTETIVVGLRMEFWWHVMASAVFTINRLPTPILSNISPYEYMFHK</sequence>
<dbReference type="EMBL" id="UZAU01000648">
    <property type="status" value="NOT_ANNOTATED_CDS"/>
    <property type="molecule type" value="Genomic_DNA"/>
</dbReference>
<feature type="region of interest" description="Disordered" evidence="1">
    <location>
        <begin position="162"/>
        <end position="183"/>
    </location>
</feature>
<dbReference type="AlphaFoldDB" id="A0A803Q6J2"/>
<keyword evidence="3" id="KW-1185">Reference proteome</keyword>
<dbReference type="PANTHER" id="PTHR47481">
    <property type="match status" value="1"/>
</dbReference>
<dbReference type="PANTHER" id="PTHR47481:SF31">
    <property type="entry name" value="OS01G0873500 PROTEIN"/>
    <property type="match status" value="1"/>
</dbReference>
<organism evidence="2 3">
    <name type="scientific">Cannabis sativa</name>
    <name type="common">Hemp</name>
    <name type="synonym">Marijuana</name>
    <dbReference type="NCBI Taxonomy" id="3483"/>
    <lineage>
        <taxon>Eukaryota</taxon>
        <taxon>Viridiplantae</taxon>
        <taxon>Streptophyta</taxon>
        <taxon>Embryophyta</taxon>
        <taxon>Tracheophyta</taxon>
        <taxon>Spermatophyta</taxon>
        <taxon>Magnoliopsida</taxon>
        <taxon>eudicotyledons</taxon>
        <taxon>Gunneridae</taxon>
        <taxon>Pentapetalae</taxon>
        <taxon>rosids</taxon>
        <taxon>fabids</taxon>
        <taxon>Rosales</taxon>
        <taxon>Cannabaceae</taxon>
        <taxon>Cannabis</taxon>
    </lineage>
</organism>
<protein>
    <recommendedName>
        <fullName evidence="4">Retrotransposon Copia-like N-terminal domain-containing protein</fullName>
    </recommendedName>
</protein>
<name>A0A803Q6J2_CANSA</name>
<dbReference type="Gramene" id="evm.model.07.808">
    <property type="protein sequence ID" value="cds.evm.model.07.808"/>
    <property type="gene ID" value="evm.TU.07.808"/>
</dbReference>
<reference evidence="2" key="1">
    <citation type="submission" date="2018-11" db="EMBL/GenBank/DDBJ databases">
        <authorList>
            <person name="Grassa J C."/>
        </authorList>
    </citation>
    <scope>NUCLEOTIDE SEQUENCE [LARGE SCALE GENOMIC DNA]</scope>
</reference>
<evidence type="ECO:0000313" key="2">
    <source>
        <dbReference type="EnsemblPlants" id="cds.evm.model.07.808"/>
    </source>
</evidence>